<dbReference type="EMBL" id="ML978132">
    <property type="protein sequence ID" value="KAF2095136.1"/>
    <property type="molecule type" value="Genomic_DNA"/>
</dbReference>
<name>A0A9P4I4S8_9PEZI</name>
<accession>A0A9P4I4S8</accession>
<protein>
    <submittedName>
        <fullName evidence="2">Uncharacterized protein</fullName>
    </submittedName>
</protein>
<comment type="caution">
    <text evidence="2">The sequence shown here is derived from an EMBL/GenBank/DDBJ whole genome shotgun (WGS) entry which is preliminary data.</text>
</comment>
<organism evidence="2 3">
    <name type="scientific">Rhizodiscina lignyota</name>
    <dbReference type="NCBI Taxonomy" id="1504668"/>
    <lineage>
        <taxon>Eukaryota</taxon>
        <taxon>Fungi</taxon>
        <taxon>Dikarya</taxon>
        <taxon>Ascomycota</taxon>
        <taxon>Pezizomycotina</taxon>
        <taxon>Dothideomycetes</taxon>
        <taxon>Pleosporomycetidae</taxon>
        <taxon>Aulographales</taxon>
        <taxon>Rhizodiscinaceae</taxon>
        <taxon>Rhizodiscina</taxon>
    </lineage>
</organism>
<feature type="region of interest" description="Disordered" evidence="1">
    <location>
        <begin position="198"/>
        <end position="218"/>
    </location>
</feature>
<evidence type="ECO:0000256" key="1">
    <source>
        <dbReference type="SAM" id="MobiDB-lite"/>
    </source>
</evidence>
<feature type="region of interest" description="Disordered" evidence="1">
    <location>
        <begin position="1"/>
        <end position="45"/>
    </location>
</feature>
<evidence type="ECO:0000313" key="3">
    <source>
        <dbReference type="Proteomes" id="UP000799772"/>
    </source>
</evidence>
<keyword evidence="3" id="KW-1185">Reference proteome</keyword>
<sequence>MRDRSPQCHPGLALRVGSPRLGGREPTSRCKLPSGTSKRHRNSIPASLASRLARESYCRSCGAVALATHPTCHAPFRGKACAAPASGKRPRESWRLVICCREGVPKSHLLGQGTGTPPHCDSPLTDVGPGVGCCLALGSAIRLCPQQTTAGRSERVAVLWRRCLSSARMSTFRFLHSLSSGRWSASSVNDSASHGHALYSKRSSGVPGDRSLISAQHL</sequence>
<gene>
    <name evidence="2" type="ORF">NA57DRAFT_59882</name>
</gene>
<evidence type="ECO:0000313" key="2">
    <source>
        <dbReference type="EMBL" id="KAF2095136.1"/>
    </source>
</evidence>
<reference evidence="2" key="1">
    <citation type="journal article" date="2020" name="Stud. Mycol.">
        <title>101 Dothideomycetes genomes: a test case for predicting lifestyles and emergence of pathogens.</title>
        <authorList>
            <person name="Haridas S."/>
            <person name="Albert R."/>
            <person name="Binder M."/>
            <person name="Bloem J."/>
            <person name="Labutti K."/>
            <person name="Salamov A."/>
            <person name="Andreopoulos B."/>
            <person name="Baker S."/>
            <person name="Barry K."/>
            <person name="Bills G."/>
            <person name="Bluhm B."/>
            <person name="Cannon C."/>
            <person name="Castanera R."/>
            <person name="Culley D."/>
            <person name="Daum C."/>
            <person name="Ezra D."/>
            <person name="Gonzalez J."/>
            <person name="Henrissat B."/>
            <person name="Kuo A."/>
            <person name="Liang C."/>
            <person name="Lipzen A."/>
            <person name="Lutzoni F."/>
            <person name="Magnuson J."/>
            <person name="Mondo S."/>
            <person name="Nolan M."/>
            <person name="Ohm R."/>
            <person name="Pangilinan J."/>
            <person name="Park H.-J."/>
            <person name="Ramirez L."/>
            <person name="Alfaro M."/>
            <person name="Sun H."/>
            <person name="Tritt A."/>
            <person name="Yoshinaga Y."/>
            <person name="Zwiers L.-H."/>
            <person name="Turgeon B."/>
            <person name="Goodwin S."/>
            <person name="Spatafora J."/>
            <person name="Crous P."/>
            <person name="Grigoriev I."/>
        </authorList>
    </citation>
    <scope>NUCLEOTIDE SEQUENCE</scope>
    <source>
        <strain evidence="2">CBS 133067</strain>
    </source>
</reference>
<dbReference type="AlphaFoldDB" id="A0A9P4I4S8"/>
<proteinExistence type="predicted"/>
<dbReference type="Proteomes" id="UP000799772">
    <property type="component" value="Unassembled WGS sequence"/>
</dbReference>